<proteinExistence type="predicted"/>
<dbReference type="InterPro" id="IPR009327">
    <property type="entry name" value="Cupin_DUF985"/>
</dbReference>
<dbReference type="EMBL" id="ML143399">
    <property type="protein sequence ID" value="TBU31534.1"/>
    <property type="molecule type" value="Genomic_DNA"/>
</dbReference>
<dbReference type="Gene3D" id="2.60.120.10">
    <property type="entry name" value="Jelly Rolls"/>
    <property type="match status" value="1"/>
</dbReference>
<dbReference type="Pfam" id="PF06172">
    <property type="entry name" value="Cupin_5"/>
    <property type="match status" value="1"/>
</dbReference>
<dbReference type="PANTHER" id="PTHR33387">
    <property type="entry name" value="RMLC-LIKE JELLY ROLL FOLD PROTEIN"/>
    <property type="match status" value="1"/>
</dbReference>
<dbReference type="PANTHER" id="PTHR33387:SF3">
    <property type="entry name" value="DUF985 DOMAIN-CONTAINING PROTEIN"/>
    <property type="match status" value="1"/>
</dbReference>
<reference evidence="2" key="1">
    <citation type="submission" date="2019-01" db="EMBL/GenBank/DDBJ databases">
        <title>Draft genome sequences of three monokaryotic isolates of the white-rot basidiomycete fungus Dichomitus squalens.</title>
        <authorList>
            <consortium name="DOE Joint Genome Institute"/>
            <person name="Lopez S.C."/>
            <person name="Andreopoulos B."/>
            <person name="Pangilinan J."/>
            <person name="Lipzen A."/>
            <person name="Riley R."/>
            <person name="Ahrendt S."/>
            <person name="Ng V."/>
            <person name="Barry K."/>
            <person name="Daum C."/>
            <person name="Grigoriev I.V."/>
            <person name="Hilden K.S."/>
            <person name="Makela M.R."/>
            <person name="de Vries R.P."/>
        </authorList>
    </citation>
    <scope>NUCLEOTIDE SEQUENCE [LARGE SCALE GENOMIC DNA]</scope>
    <source>
        <strain evidence="2">OM18370.1</strain>
    </source>
</reference>
<name>A0A4Q9MUC2_9APHY</name>
<dbReference type="Proteomes" id="UP000292957">
    <property type="component" value="Unassembled WGS sequence"/>
</dbReference>
<feature type="domain" description="DUF985" evidence="1">
    <location>
        <begin position="16"/>
        <end position="185"/>
    </location>
</feature>
<accession>A0A4Q9MUC2</accession>
<dbReference type="InterPro" id="IPR011051">
    <property type="entry name" value="RmlC_Cupin_sf"/>
</dbReference>
<sequence length="212" mass="23652">MTGSDEYLVYAIPNSELIDQLRLIRHPEGGFFAETDRQTKEIPSPFADGALRTLATTIYYLLTPDEANGVFHMNKSATMHVLHQGRAEYTLITPGTPPKIERKVGLLLNLLVTVSANYKAPQVIGPNIHSGEVLQLLVPSGVWKMSRLLSADLIAATSQEDGKERYGCLITEVVFPGFAWEDHAFLTRAEFDKLFENSDSAEVKELIKYLEK</sequence>
<dbReference type="InterPro" id="IPR014710">
    <property type="entry name" value="RmlC-like_jellyroll"/>
</dbReference>
<dbReference type="InterPro" id="IPR039935">
    <property type="entry name" value="YML079W-like"/>
</dbReference>
<gene>
    <name evidence="2" type="ORF">BD311DRAFT_737517</name>
</gene>
<evidence type="ECO:0000259" key="1">
    <source>
        <dbReference type="Pfam" id="PF06172"/>
    </source>
</evidence>
<dbReference type="OrthoDB" id="6614653at2759"/>
<protein>
    <submittedName>
        <fullName evidence="2">RmlC-like cupin domain-containing protein</fullName>
    </submittedName>
</protein>
<dbReference type="SUPFAM" id="SSF51182">
    <property type="entry name" value="RmlC-like cupins"/>
    <property type="match status" value="1"/>
</dbReference>
<organism evidence="2">
    <name type="scientific">Dichomitus squalens</name>
    <dbReference type="NCBI Taxonomy" id="114155"/>
    <lineage>
        <taxon>Eukaryota</taxon>
        <taxon>Fungi</taxon>
        <taxon>Dikarya</taxon>
        <taxon>Basidiomycota</taxon>
        <taxon>Agaricomycotina</taxon>
        <taxon>Agaricomycetes</taxon>
        <taxon>Polyporales</taxon>
        <taxon>Polyporaceae</taxon>
        <taxon>Dichomitus</taxon>
    </lineage>
</organism>
<dbReference type="CDD" id="cd06121">
    <property type="entry name" value="cupin_YML079wp"/>
    <property type="match status" value="1"/>
</dbReference>
<dbReference type="AlphaFoldDB" id="A0A4Q9MUC2"/>
<evidence type="ECO:0000313" key="2">
    <source>
        <dbReference type="EMBL" id="TBU31534.1"/>
    </source>
</evidence>